<dbReference type="InterPro" id="IPR035979">
    <property type="entry name" value="RBD_domain_sf"/>
</dbReference>
<dbReference type="SUPFAM" id="SSF54928">
    <property type="entry name" value="RNA-binding domain, RBD"/>
    <property type="match status" value="2"/>
</dbReference>
<dbReference type="PROSITE" id="PS50102">
    <property type="entry name" value="RRM"/>
    <property type="match status" value="2"/>
</dbReference>
<dbReference type="PANTHER" id="PTHR10501">
    <property type="entry name" value="U1 SMALL NUCLEAR RIBONUCLEOPROTEIN A/U2 SMALL NUCLEAR RIBONUCLEOPROTEIN B"/>
    <property type="match status" value="1"/>
</dbReference>
<dbReference type="OrthoDB" id="431169at2759"/>
<feature type="domain" description="RRM" evidence="4">
    <location>
        <begin position="449"/>
        <end position="526"/>
    </location>
</feature>
<evidence type="ECO:0000256" key="3">
    <source>
        <dbReference type="PROSITE-ProRule" id="PRU00176"/>
    </source>
</evidence>
<dbReference type="Proteomes" id="UP000007241">
    <property type="component" value="Unassembled WGS sequence"/>
</dbReference>
<keyword evidence="2 3" id="KW-0694">RNA-binding</keyword>
<keyword evidence="1" id="KW-0597">Phosphoprotein</keyword>
<dbReference type="FunFam" id="3.30.70.330:FF:000089">
    <property type="entry name" value="RNA binding protein"/>
    <property type="match status" value="1"/>
</dbReference>
<dbReference type="InParanoid" id="F4P7M6"/>
<dbReference type="HOGENOM" id="CLU_468489_0_0_1"/>
<dbReference type="OMA" id="NENTIPM"/>
<evidence type="ECO:0000313" key="5">
    <source>
        <dbReference type="EMBL" id="EGF78631.1"/>
    </source>
</evidence>
<reference evidence="5 6" key="1">
    <citation type="submission" date="2009-12" db="EMBL/GenBank/DDBJ databases">
        <title>The draft genome of Batrachochytrium dendrobatidis.</title>
        <authorList>
            <consortium name="US DOE Joint Genome Institute (JGI-PGF)"/>
            <person name="Kuo A."/>
            <person name="Salamov A."/>
            <person name="Schmutz J."/>
            <person name="Lucas S."/>
            <person name="Pitluck S."/>
            <person name="Rosenblum E."/>
            <person name="Stajich J."/>
            <person name="Eisen M."/>
            <person name="Grigoriev I.V."/>
        </authorList>
    </citation>
    <scope>NUCLEOTIDE SEQUENCE [LARGE SCALE GENOMIC DNA]</scope>
    <source>
        <strain evidence="6">JAM81 / FGSC 10211</strain>
    </source>
</reference>
<evidence type="ECO:0000313" key="6">
    <source>
        <dbReference type="Proteomes" id="UP000007241"/>
    </source>
</evidence>
<sequence length="582" mass="62226">MPSTNAMSVLHQHHLPLEPTAILQQQMLSMTMHAFNMQQQSQQQQLSQSSEEITTIFVVGFPEDMSDREFQNMFIFSTGFEAAALKVPMPGELDEQTGQLKRQIIGFAKFRTRSEAVKARDVLNGRRIDVDRGAILKAEIAKKNLKNFTTKRQPSLLDTAMFAAFGPSLSHQGPLLSADALGSLAIHDLPLSTSQNNSNGSNLASSGLMSISEANASRFDLGLLSSNGNTSNSFASGASNSSDDSSAQCPVGISINGARRSSAAMAASLSTDDKMSPFPDIFDVTTRASFLGSLTTPSTTHNNNSNTSLSNHISHSYQSSFPIDVPCDYNDAFDHAPATSSSLFGTSASSAFIGERGFNSALYNSDSLLTGRFQNFHLGDGLGNNHNNGNSMINGIGNYAIHSSDRTAGANGNQSQYSYSSSFPGTTMATNNAGAIPFISGMDQNPPCNTLYVGNLPHDALEEELRQIFTVQSGFKRLCFRTRANGPMCFVEFESVDYATAALFQLYGNHLSNSTKGGIRLSYSKNPLGVRQNRSAVVPGMMGAGIGGLGGYIPSTLSTAMPTPIPAISSGGMTMQDFRHVH</sequence>
<dbReference type="SMART" id="SM00360">
    <property type="entry name" value="RRM"/>
    <property type="match status" value="2"/>
</dbReference>
<evidence type="ECO:0000259" key="4">
    <source>
        <dbReference type="PROSITE" id="PS50102"/>
    </source>
</evidence>
<dbReference type="EMBL" id="GL882888">
    <property type="protein sequence ID" value="EGF78631.1"/>
    <property type="molecule type" value="Genomic_DNA"/>
</dbReference>
<dbReference type="InterPro" id="IPR000504">
    <property type="entry name" value="RRM_dom"/>
</dbReference>
<evidence type="ECO:0000256" key="2">
    <source>
        <dbReference type="ARBA" id="ARBA00022884"/>
    </source>
</evidence>
<evidence type="ECO:0000256" key="1">
    <source>
        <dbReference type="ARBA" id="ARBA00022553"/>
    </source>
</evidence>
<dbReference type="GeneID" id="18243867"/>
<dbReference type="FunFam" id="3.30.70.330:FF:000636">
    <property type="entry name" value="Cell wall integrity protein scw1, putative"/>
    <property type="match status" value="1"/>
</dbReference>
<name>F4P7M6_BATDJ</name>
<accession>F4P7M6</accession>
<dbReference type="AlphaFoldDB" id="F4P7M6"/>
<organism evidence="5 6">
    <name type="scientific">Batrachochytrium dendrobatidis (strain JAM81 / FGSC 10211)</name>
    <name type="common">Frog chytrid fungus</name>
    <dbReference type="NCBI Taxonomy" id="684364"/>
    <lineage>
        <taxon>Eukaryota</taxon>
        <taxon>Fungi</taxon>
        <taxon>Fungi incertae sedis</taxon>
        <taxon>Chytridiomycota</taxon>
        <taxon>Chytridiomycota incertae sedis</taxon>
        <taxon>Chytridiomycetes</taxon>
        <taxon>Rhizophydiales</taxon>
        <taxon>Rhizophydiales incertae sedis</taxon>
        <taxon>Batrachochytrium</taxon>
    </lineage>
</organism>
<dbReference type="Pfam" id="PF00076">
    <property type="entry name" value="RRM_1"/>
    <property type="match status" value="1"/>
</dbReference>
<dbReference type="CDD" id="cd12245">
    <property type="entry name" value="RRM_scw1_like"/>
    <property type="match status" value="1"/>
</dbReference>
<keyword evidence="6" id="KW-1185">Reference proteome</keyword>
<protein>
    <recommendedName>
        <fullName evidence="4">RRM domain-containing protein</fullName>
    </recommendedName>
</protein>
<gene>
    <name evidence="5" type="ORF">BATDEDRAFT_90384</name>
</gene>
<dbReference type="STRING" id="684364.F4P7M6"/>
<dbReference type="InterPro" id="IPR012677">
    <property type="entry name" value="Nucleotide-bd_a/b_plait_sf"/>
</dbReference>
<dbReference type="GO" id="GO:0003729">
    <property type="term" value="F:mRNA binding"/>
    <property type="evidence" value="ECO:0000318"/>
    <property type="project" value="GO_Central"/>
</dbReference>
<dbReference type="Gene3D" id="3.30.70.330">
    <property type="match status" value="2"/>
</dbReference>
<proteinExistence type="predicted"/>
<dbReference type="RefSeq" id="XP_006680917.1">
    <property type="nucleotide sequence ID" value="XM_006680854.1"/>
</dbReference>
<feature type="domain" description="RRM" evidence="4">
    <location>
        <begin position="54"/>
        <end position="143"/>
    </location>
</feature>